<organism evidence="9 10">
    <name type="scientific">Carex littledalei</name>
    <dbReference type="NCBI Taxonomy" id="544730"/>
    <lineage>
        <taxon>Eukaryota</taxon>
        <taxon>Viridiplantae</taxon>
        <taxon>Streptophyta</taxon>
        <taxon>Embryophyta</taxon>
        <taxon>Tracheophyta</taxon>
        <taxon>Spermatophyta</taxon>
        <taxon>Magnoliopsida</taxon>
        <taxon>Liliopsida</taxon>
        <taxon>Poales</taxon>
        <taxon>Cyperaceae</taxon>
        <taxon>Cyperoideae</taxon>
        <taxon>Cariceae</taxon>
        <taxon>Carex</taxon>
        <taxon>Carex subgen. Euthyceras</taxon>
    </lineage>
</organism>
<keyword evidence="10" id="KW-1185">Reference proteome</keyword>
<feature type="transmembrane region" description="Helical" evidence="7">
    <location>
        <begin position="58"/>
        <end position="79"/>
    </location>
</feature>
<gene>
    <name evidence="9" type="ORF">FCM35_KLT20102</name>
</gene>
<evidence type="ECO:0000256" key="3">
    <source>
        <dbReference type="ARBA" id="ARBA00022729"/>
    </source>
</evidence>
<evidence type="ECO:0008006" key="11">
    <source>
        <dbReference type="Google" id="ProtNLM"/>
    </source>
</evidence>
<dbReference type="GO" id="GO:0012505">
    <property type="term" value="C:endomembrane system"/>
    <property type="evidence" value="ECO:0007669"/>
    <property type="project" value="UniProtKB-SubCell"/>
</dbReference>
<keyword evidence="4 7" id="KW-1133">Transmembrane helix</keyword>
<evidence type="ECO:0000256" key="4">
    <source>
        <dbReference type="ARBA" id="ARBA00022989"/>
    </source>
</evidence>
<sequence length="187" mass="20257">MASANVLVLVLVFLFDLVAFGLAVAAEQRRSTASVVSDSEKNYSYCVYDSDISTGYGVGALLFLLLSQVLIMVYSRCFCCGRVLKPGGSRACALILFLFCWLTFIIAEACLLAGSVRNAYHTKYRTLFVNDPPSCETVRKGVFGAGAAFVFFTAILSEFYYISFSKARDAAGETSYAGATIGMSNYS</sequence>
<dbReference type="OrthoDB" id="2015495at2759"/>
<evidence type="ECO:0000256" key="8">
    <source>
        <dbReference type="SAM" id="SignalP"/>
    </source>
</evidence>
<dbReference type="InterPro" id="IPR009606">
    <property type="entry name" value="DEAL/Modifying_wall_lignin1/2"/>
</dbReference>
<evidence type="ECO:0000256" key="5">
    <source>
        <dbReference type="ARBA" id="ARBA00023136"/>
    </source>
</evidence>
<dbReference type="PANTHER" id="PTHR31769">
    <property type="entry name" value="OS07G0462200 PROTEIN-RELATED"/>
    <property type="match status" value="1"/>
</dbReference>
<keyword evidence="3 8" id="KW-0732">Signal</keyword>
<evidence type="ECO:0000256" key="6">
    <source>
        <dbReference type="ARBA" id="ARBA00029467"/>
    </source>
</evidence>
<dbReference type="EMBL" id="SWLB01000008">
    <property type="protein sequence ID" value="KAF3335595.1"/>
    <property type="molecule type" value="Genomic_DNA"/>
</dbReference>
<keyword evidence="5 7" id="KW-0472">Membrane</keyword>
<feature type="chain" id="PRO_5032874979" description="Fiber protein Fb34" evidence="8">
    <location>
        <begin position="26"/>
        <end position="187"/>
    </location>
</feature>
<evidence type="ECO:0000256" key="7">
    <source>
        <dbReference type="SAM" id="Phobius"/>
    </source>
</evidence>
<comment type="subcellular location">
    <subcellularLocation>
        <location evidence="1">Endomembrane system</location>
        <topology evidence="1">Multi-pass membrane protein</topology>
    </subcellularLocation>
</comment>
<evidence type="ECO:0000313" key="9">
    <source>
        <dbReference type="EMBL" id="KAF3335595.1"/>
    </source>
</evidence>
<dbReference type="InterPro" id="IPR052222">
    <property type="entry name" value="DESIGUAL"/>
</dbReference>
<feature type="transmembrane region" description="Helical" evidence="7">
    <location>
        <begin position="91"/>
        <end position="114"/>
    </location>
</feature>
<comment type="caution">
    <text evidence="9">The sequence shown here is derived from an EMBL/GenBank/DDBJ whole genome shotgun (WGS) entry which is preliminary data.</text>
</comment>
<comment type="similarity">
    <text evidence="6">Belongs to the DESIGUAL family.</text>
</comment>
<evidence type="ECO:0000313" key="10">
    <source>
        <dbReference type="Proteomes" id="UP000623129"/>
    </source>
</evidence>
<evidence type="ECO:0000256" key="1">
    <source>
        <dbReference type="ARBA" id="ARBA00004127"/>
    </source>
</evidence>
<accession>A0A833VP96</accession>
<keyword evidence="2 7" id="KW-0812">Transmembrane</keyword>
<dbReference type="Proteomes" id="UP000623129">
    <property type="component" value="Unassembled WGS sequence"/>
</dbReference>
<dbReference type="AlphaFoldDB" id="A0A833VP96"/>
<protein>
    <recommendedName>
        <fullName evidence="11">Fiber protein Fb34</fullName>
    </recommendedName>
</protein>
<proteinExistence type="inferred from homology"/>
<feature type="signal peptide" evidence="8">
    <location>
        <begin position="1"/>
        <end position="25"/>
    </location>
</feature>
<evidence type="ECO:0000256" key="2">
    <source>
        <dbReference type="ARBA" id="ARBA00022692"/>
    </source>
</evidence>
<name>A0A833VP96_9POAL</name>
<reference evidence="9" key="1">
    <citation type="submission" date="2020-01" db="EMBL/GenBank/DDBJ databases">
        <title>Genome sequence of Kobresia littledalei, the first chromosome-level genome in the family Cyperaceae.</title>
        <authorList>
            <person name="Qu G."/>
        </authorList>
    </citation>
    <scope>NUCLEOTIDE SEQUENCE</scope>
    <source>
        <strain evidence="9">C.B.Clarke</strain>
        <tissue evidence="9">Leaf</tissue>
    </source>
</reference>
<dbReference type="Pfam" id="PF06749">
    <property type="entry name" value="DUF1218"/>
    <property type="match status" value="1"/>
</dbReference>
<feature type="transmembrane region" description="Helical" evidence="7">
    <location>
        <begin position="142"/>
        <end position="162"/>
    </location>
</feature>